<reference evidence="3 4" key="1">
    <citation type="submission" date="2017-06" db="EMBL/GenBank/DDBJ databases">
        <title>Global population genomics of the pathogenic fungus Cryptococcus neoformans var. grubii.</title>
        <authorList>
            <person name="Cuomo C."/>
            <person name="Litvintseva A."/>
            <person name="Chen Y."/>
            <person name="Young S."/>
            <person name="Zeng Q."/>
            <person name="Chapman S."/>
            <person name="Gujja S."/>
            <person name="Saif S."/>
            <person name="Birren B."/>
        </authorList>
    </citation>
    <scope>NUCLEOTIDE SEQUENCE [LARGE SCALE GENOMIC DNA]</scope>
    <source>
        <strain evidence="3 4">Tu259-1</strain>
    </source>
</reference>
<proteinExistence type="predicted"/>
<feature type="domain" description="Metallo-beta-lactamase" evidence="2">
    <location>
        <begin position="79"/>
        <end position="375"/>
    </location>
</feature>
<dbReference type="EMBL" id="AMKT01000067">
    <property type="protein sequence ID" value="OXG16552.1"/>
    <property type="molecule type" value="Genomic_DNA"/>
</dbReference>
<dbReference type="Proteomes" id="UP000199727">
    <property type="component" value="Unassembled WGS sequence"/>
</dbReference>
<gene>
    <name evidence="3" type="ORF">C361_04922</name>
</gene>
<accession>A0A854QF51</accession>
<dbReference type="InterPro" id="IPR001279">
    <property type="entry name" value="Metallo-B-lactamas"/>
</dbReference>
<dbReference type="InterPro" id="IPR050662">
    <property type="entry name" value="Sec-metab_biosynth-thioest"/>
</dbReference>
<dbReference type="FunFam" id="3.60.15.10:FF:000128">
    <property type="entry name" value="Unplaced genomic scaffold supercont2.2, whole genome shotgun sequence"/>
    <property type="match status" value="1"/>
</dbReference>
<evidence type="ECO:0000313" key="4">
    <source>
        <dbReference type="Proteomes" id="UP000199727"/>
    </source>
</evidence>
<dbReference type="Gene3D" id="1.10.10.10">
    <property type="entry name" value="Winged helix-like DNA-binding domain superfamily/Winged helix DNA-binding domain"/>
    <property type="match status" value="1"/>
</dbReference>
<protein>
    <recommendedName>
        <fullName evidence="2">Metallo-beta-lactamase domain-containing protein</fullName>
    </recommendedName>
</protein>
<evidence type="ECO:0000313" key="3">
    <source>
        <dbReference type="EMBL" id="OXG16552.1"/>
    </source>
</evidence>
<dbReference type="InterPro" id="IPR036388">
    <property type="entry name" value="WH-like_DNA-bd_sf"/>
</dbReference>
<dbReference type="GO" id="GO:0044550">
    <property type="term" value="P:secondary metabolite biosynthetic process"/>
    <property type="evidence" value="ECO:0007669"/>
    <property type="project" value="TreeGrafter"/>
</dbReference>
<sequence>MPARTLATVNSNHLRLCLLITPALRRSVTHFAWRSNSKHLQKSDKMVMGNTERLSDVTKLSAHVTRVLGQNPGLMTLQGTNSYLLQPPSNPHAPLILVDTSSPHTAAQYVDLLLVHLHHLALESGVRETHFESSAAQVSLRNFKEERRDEVKKIVKEKREAEPRADELGLKEYGPESTWVKGYEGKTGVRKLPNIEHIVLTHRHLDHVGALPLLLTTLKERGCRPPKLWKFPSPDEAELNASERDRPTSDSSIWQSLPPGTYTPLSPLQPFHPILPGLMISIIDPQYRYLLKHNENGKAKWNEVPEIARVSVRCLKTPGHTADSVSLVLMEGEKGVFTGDTVLGQGTTHFTDLSTYMTSLRTLLALQPRVLYPAHGPHIPSQEGSISHIQTYIAHRQKREDEIVATLKRFSLSLNVEDGGENIAEALITLKKEIHENKEAENKAKRRSMLDKQKAVPLPDFEDEKKALEKIDASKGVSMSVIARILYKSEDERLLFAAAKNVNAHLDKLIKDGKVRKGRVRMCKLVGSEVGEVEEMDGWEWIGEKEKPN</sequence>
<comment type="caution">
    <text evidence="3">The sequence shown here is derived from an EMBL/GenBank/DDBJ whole genome shotgun (WGS) entry which is preliminary data.</text>
</comment>
<organism evidence="3 4">
    <name type="scientific">Cryptococcus neoformans Tu259-1</name>
    <dbReference type="NCBI Taxonomy" id="1230072"/>
    <lineage>
        <taxon>Eukaryota</taxon>
        <taxon>Fungi</taxon>
        <taxon>Dikarya</taxon>
        <taxon>Basidiomycota</taxon>
        <taxon>Agaricomycotina</taxon>
        <taxon>Tremellomycetes</taxon>
        <taxon>Tremellales</taxon>
        <taxon>Cryptococcaceae</taxon>
        <taxon>Cryptococcus</taxon>
        <taxon>Cryptococcus neoformans species complex</taxon>
    </lineage>
</organism>
<dbReference type="Pfam" id="PF17778">
    <property type="entry name" value="WHD_BLACT"/>
    <property type="match status" value="1"/>
</dbReference>
<dbReference type="OrthoDB" id="17458at2759"/>
<evidence type="ECO:0000259" key="2">
    <source>
        <dbReference type="SMART" id="SM00849"/>
    </source>
</evidence>
<dbReference type="InterPro" id="IPR036866">
    <property type="entry name" value="RibonucZ/Hydroxyglut_hydro"/>
</dbReference>
<dbReference type="Gene3D" id="3.60.15.10">
    <property type="entry name" value="Ribonuclease Z/Hydroxyacylglutathione hydrolase-like"/>
    <property type="match status" value="3"/>
</dbReference>
<name>A0A854QF51_CRYNE</name>
<dbReference type="SMART" id="SM00849">
    <property type="entry name" value="Lactamase_B"/>
    <property type="match status" value="1"/>
</dbReference>
<dbReference type="PANTHER" id="PTHR23131:SF0">
    <property type="entry name" value="ENDORIBONUCLEASE LACTB2"/>
    <property type="match status" value="1"/>
</dbReference>
<dbReference type="PANTHER" id="PTHR23131">
    <property type="entry name" value="ENDORIBONUCLEASE LACTB2"/>
    <property type="match status" value="1"/>
</dbReference>
<dbReference type="SUPFAM" id="SSF56281">
    <property type="entry name" value="Metallo-hydrolase/oxidoreductase"/>
    <property type="match status" value="1"/>
</dbReference>
<dbReference type="Pfam" id="PF00753">
    <property type="entry name" value="Lactamase_B"/>
    <property type="match status" value="1"/>
</dbReference>
<dbReference type="InterPro" id="IPR041516">
    <property type="entry name" value="LACTB2_WH"/>
</dbReference>
<evidence type="ECO:0000256" key="1">
    <source>
        <dbReference type="SAM" id="MobiDB-lite"/>
    </source>
</evidence>
<dbReference type="AlphaFoldDB" id="A0A854QF51"/>
<feature type="region of interest" description="Disordered" evidence="1">
    <location>
        <begin position="226"/>
        <end position="257"/>
    </location>
</feature>